<evidence type="ECO:0000313" key="4">
    <source>
        <dbReference type="EMBL" id="TDR94420.1"/>
    </source>
</evidence>
<dbReference type="Pfam" id="PF06155">
    <property type="entry name" value="GBBH-like_N"/>
    <property type="match status" value="1"/>
</dbReference>
<dbReference type="InterPro" id="IPR010376">
    <property type="entry name" value="GBBH-like_N"/>
</dbReference>
<gene>
    <name evidence="4" type="ORF">EV668_1707</name>
</gene>
<organism evidence="4 5">
    <name type="scientific">Enterovirga rhinocerotis</name>
    <dbReference type="NCBI Taxonomy" id="1339210"/>
    <lineage>
        <taxon>Bacteria</taxon>
        <taxon>Pseudomonadati</taxon>
        <taxon>Pseudomonadota</taxon>
        <taxon>Alphaproteobacteria</taxon>
        <taxon>Hyphomicrobiales</taxon>
        <taxon>Methylobacteriaceae</taxon>
        <taxon>Enterovirga</taxon>
    </lineage>
</organism>
<name>A0A4R7C727_9HYPH</name>
<protein>
    <submittedName>
        <fullName evidence="4">DUF971 family protein</fullName>
    </submittedName>
</protein>
<dbReference type="Proteomes" id="UP000295122">
    <property type="component" value="Unassembled WGS sequence"/>
</dbReference>
<evidence type="ECO:0000313" key="5">
    <source>
        <dbReference type="Proteomes" id="UP000295122"/>
    </source>
</evidence>
<evidence type="ECO:0000259" key="3">
    <source>
        <dbReference type="Pfam" id="PF06155"/>
    </source>
</evidence>
<keyword evidence="2" id="KW-0408">Iron</keyword>
<feature type="domain" description="Gamma-butyrobetaine hydroxylase-like N-terminal" evidence="3">
    <location>
        <begin position="26"/>
        <end position="109"/>
    </location>
</feature>
<dbReference type="AlphaFoldDB" id="A0A4R7C727"/>
<dbReference type="PANTHER" id="PTHR35303">
    <property type="entry name" value="OS02G0197800 PROTEIN"/>
    <property type="match status" value="1"/>
</dbReference>
<keyword evidence="1" id="KW-0479">Metal-binding</keyword>
<dbReference type="Gene3D" id="3.30.2020.30">
    <property type="match status" value="1"/>
</dbReference>
<dbReference type="OrthoDB" id="9794178at2"/>
<reference evidence="4 5" key="1">
    <citation type="submission" date="2019-03" db="EMBL/GenBank/DDBJ databases">
        <title>Genomic Encyclopedia of Type Strains, Phase IV (KMG-IV): sequencing the most valuable type-strain genomes for metagenomic binning, comparative biology and taxonomic classification.</title>
        <authorList>
            <person name="Goeker M."/>
        </authorList>
    </citation>
    <scope>NUCLEOTIDE SEQUENCE [LARGE SCALE GENOMIC DNA]</scope>
    <source>
        <strain evidence="4 5">DSM 25903</strain>
    </source>
</reference>
<dbReference type="EMBL" id="SNZR01000011">
    <property type="protein sequence ID" value="TDR94420.1"/>
    <property type="molecule type" value="Genomic_DNA"/>
</dbReference>
<keyword evidence="5" id="KW-1185">Reference proteome</keyword>
<sequence length="135" mass="14693">MRLSSNDAVQNRSGITTVSQPWPTEIRLASDRRSLRVAFDDGRTADLPAELLRCESPSAEVQGHSPSERKLVGGKADVLIASVEPVGNYAVRLVFGDGHSTGIYGWGYLAGMAEDPEGRLQRYRQELQAAGLTHE</sequence>
<comment type="caution">
    <text evidence="4">The sequence shown here is derived from an EMBL/GenBank/DDBJ whole genome shotgun (WGS) entry which is preliminary data.</text>
</comment>
<evidence type="ECO:0000256" key="1">
    <source>
        <dbReference type="ARBA" id="ARBA00022723"/>
    </source>
</evidence>
<dbReference type="GO" id="GO:0046872">
    <property type="term" value="F:metal ion binding"/>
    <property type="evidence" value="ECO:0007669"/>
    <property type="project" value="UniProtKB-KW"/>
</dbReference>
<accession>A0A4R7C727</accession>
<evidence type="ECO:0000256" key="2">
    <source>
        <dbReference type="ARBA" id="ARBA00023004"/>
    </source>
</evidence>
<dbReference type="InterPro" id="IPR038492">
    <property type="entry name" value="GBBH-like_N_sf"/>
</dbReference>
<proteinExistence type="predicted"/>
<dbReference type="PANTHER" id="PTHR35303:SF5">
    <property type="entry name" value="OS02G0197800 PROTEIN"/>
    <property type="match status" value="1"/>
</dbReference>